<feature type="domain" description="CR-type" evidence="15">
    <location>
        <begin position="131"/>
        <end position="214"/>
    </location>
</feature>
<dbReference type="Gene3D" id="1.10.287.110">
    <property type="entry name" value="DnaJ domain"/>
    <property type="match status" value="1"/>
</dbReference>
<dbReference type="PROSITE" id="PS50076">
    <property type="entry name" value="DNAJ_2"/>
    <property type="match status" value="1"/>
</dbReference>
<keyword evidence="2 12" id="KW-0235">DNA replication</keyword>
<evidence type="ECO:0000313" key="16">
    <source>
        <dbReference type="EMBL" id="MXY92499.1"/>
    </source>
</evidence>
<keyword evidence="1 12" id="KW-0963">Cytoplasm</keyword>
<dbReference type="Gene3D" id="2.60.260.20">
    <property type="entry name" value="Urease metallochaperone UreE, N-terminal domain"/>
    <property type="match status" value="2"/>
</dbReference>
<keyword evidence="7 12" id="KW-0346">Stress response</keyword>
<name>A0A6B0YR53_9CHLR</name>
<comment type="similarity">
    <text evidence="10 12">Belongs to the DnaJ family.</text>
</comment>
<dbReference type="NCBIfam" id="TIGR02349">
    <property type="entry name" value="DnaJ_bact"/>
    <property type="match status" value="1"/>
</dbReference>
<comment type="cofactor">
    <cofactor evidence="12">
        <name>Zn(2+)</name>
        <dbReference type="ChEBI" id="CHEBI:29105"/>
    </cofactor>
    <text evidence="12">Binds 2 Zn(2+) ions per monomer.</text>
</comment>
<evidence type="ECO:0000256" key="6">
    <source>
        <dbReference type="ARBA" id="ARBA00022833"/>
    </source>
</evidence>
<dbReference type="AlphaFoldDB" id="A0A6B0YR53"/>
<keyword evidence="3 12" id="KW-0479">Metal-binding</keyword>
<dbReference type="GO" id="GO:0006260">
    <property type="term" value="P:DNA replication"/>
    <property type="evidence" value="ECO:0007669"/>
    <property type="project" value="UniProtKB-KW"/>
</dbReference>
<dbReference type="CDD" id="cd10747">
    <property type="entry name" value="DnaJ_C"/>
    <property type="match status" value="1"/>
</dbReference>
<dbReference type="PRINTS" id="PR00625">
    <property type="entry name" value="JDOMAIN"/>
</dbReference>
<dbReference type="Pfam" id="PF00226">
    <property type="entry name" value="DnaJ"/>
    <property type="match status" value="1"/>
</dbReference>
<dbReference type="GO" id="GO:0008270">
    <property type="term" value="F:zinc ion binding"/>
    <property type="evidence" value="ECO:0007669"/>
    <property type="project" value="UniProtKB-UniRule"/>
</dbReference>
<feature type="binding site" evidence="12">
    <location>
        <position position="202"/>
    </location>
    <ligand>
        <name>Zn(2+)</name>
        <dbReference type="ChEBI" id="CHEBI:29105"/>
        <label>1</label>
    </ligand>
</feature>
<accession>A0A6B0YR53</accession>
<dbReference type="NCBIfam" id="NF008035">
    <property type="entry name" value="PRK10767.1"/>
    <property type="match status" value="1"/>
</dbReference>
<dbReference type="FunFam" id="2.60.260.20:FF:000005">
    <property type="entry name" value="Chaperone protein dnaJ 1, mitochondrial"/>
    <property type="match status" value="1"/>
</dbReference>
<feature type="binding site" evidence="12">
    <location>
        <position position="191"/>
    </location>
    <ligand>
        <name>Zn(2+)</name>
        <dbReference type="ChEBI" id="CHEBI:29105"/>
        <label>2</label>
    </ligand>
</feature>
<dbReference type="Pfam" id="PF01556">
    <property type="entry name" value="DnaJ_C"/>
    <property type="match status" value="1"/>
</dbReference>
<dbReference type="CDD" id="cd06257">
    <property type="entry name" value="DnaJ"/>
    <property type="match status" value="1"/>
</dbReference>
<evidence type="ECO:0000259" key="15">
    <source>
        <dbReference type="PROSITE" id="PS51188"/>
    </source>
</evidence>
<proteinExistence type="inferred from homology"/>
<dbReference type="InterPro" id="IPR002939">
    <property type="entry name" value="DnaJ_C"/>
</dbReference>
<feature type="binding site" evidence="12">
    <location>
        <position position="164"/>
    </location>
    <ligand>
        <name>Zn(2+)</name>
        <dbReference type="ChEBI" id="CHEBI:29105"/>
        <label>2</label>
    </ligand>
</feature>
<comment type="subcellular location">
    <subcellularLocation>
        <location evidence="12">Cytoplasm</location>
    </subcellularLocation>
</comment>
<keyword evidence="8 12" id="KW-0143">Chaperone</keyword>
<feature type="binding site" evidence="12">
    <location>
        <position position="144"/>
    </location>
    <ligand>
        <name>Zn(2+)</name>
        <dbReference type="ChEBI" id="CHEBI:29105"/>
        <label>1</label>
    </ligand>
</feature>
<protein>
    <recommendedName>
        <fullName evidence="11 12">Chaperone protein DnaJ</fullName>
    </recommendedName>
</protein>
<dbReference type="InterPro" id="IPR012724">
    <property type="entry name" value="DnaJ"/>
</dbReference>
<gene>
    <name evidence="12 16" type="primary">dnaJ</name>
    <name evidence="16" type="ORF">F4Y42_03525</name>
</gene>
<dbReference type="FunFam" id="2.10.230.10:FF:000002">
    <property type="entry name" value="Molecular chaperone DnaJ"/>
    <property type="match status" value="1"/>
</dbReference>
<keyword evidence="4 12" id="KW-0677">Repeat</keyword>
<feature type="binding site" evidence="12">
    <location>
        <position position="188"/>
    </location>
    <ligand>
        <name>Zn(2+)</name>
        <dbReference type="ChEBI" id="CHEBI:29105"/>
        <label>2</label>
    </ligand>
</feature>
<organism evidence="16">
    <name type="scientific">Caldilineaceae bacterium SB0664_bin_27</name>
    <dbReference type="NCBI Taxonomy" id="2605260"/>
    <lineage>
        <taxon>Bacteria</taxon>
        <taxon>Bacillati</taxon>
        <taxon>Chloroflexota</taxon>
        <taxon>Caldilineae</taxon>
        <taxon>Caldilineales</taxon>
        <taxon>Caldilineaceae</taxon>
    </lineage>
</organism>
<evidence type="ECO:0000256" key="12">
    <source>
        <dbReference type="HAMAP-Rule" id="MF_01152"/>
    </source>
</evidence>
<feature type="binding site" evidence="12">
    <location>
        <position position="205"/>
    </location>
    <ligand>
        <name>Zn(2+)</name>
        <dbReference type="ChEBI" id="CHEBI:29105"/>
        <label>1</label>
    </ligand>
</feature>
<evidence type="ECO:0000256" key="2">
    <source>
        <dbReference type="ARBA" id="ARBA00022705"/>
    </source>
</evidence>
<comment type="domain">
    <text evidence="12">The J domain is necessary and sufficient to stimulate DnaK ATPase activity. Zinc center 1 plays an important role in the autonomous, DnaK-independent chaperone activity of DnaJ. Zinc center 2 is essential for interaction with DnaK and for DnaJ activity.</text>
</comment>
<dbReference type="HAMAP" id="MF_01152">
    <property type="entry name" value="DnaJ"/>
    <property type="match status" value="1"/>
</dbReference>
<dbReference type="InterPro" id="IPR036869">
    <property type="entry name" value="J_dom_sf"/>
</dbReference>
<dbReference type="CDD" id="cd10719">
    <property type="entry name" value="DnaJ_zf"/>
    <property type="match status" value="1"/>
</dbReference>
<sequence>MSEKRDYYEVLGIERGADEQTLKRAFRKLAQQYHPDVNPDSDAEAKFKEINEAYQILSDPQKRAVYDRFGHSGLGGSGGFSDFSQGFGDLGSIFEEVFGFGGMGRGNRRAPRRGADLRVDISLSFEDAAFGTQKEIDVPRMEDCESCQGSGAEPGTTPVRCETCGGSGEVQRRQQSPLFGTIVTATTCPACHGEGEVISTACSRCNGRKRVQVSRKIKVNVPAGVDNGTRIRLAGEGEAGMLGGPRGNLYVLISVEDHPVFLRDEFDIHLELPVSIAQASLGATVEIPTLGGGTESFVIPAGTQTGRSFRKAGMGIARLQRSGRGDMIITVKLVTPTGLTEEQEMLMRQLAESLGDEVNEPRRGLLDRILRPE</sequence>
<comment type="caution">
    <text evidence="12">Lacks conserved residue(s) required for the propagation of feature annotation.</text>
</comment>
<dbReference type="SUPFAM" id="SSF57938">
    <property type="entry name" value="DnaJ/Hsp40 cysteine-rich domain"/>
    <property type="match status" value="1"/>
</dbReference>
<dbReference type="InterPro" id="IPR036410">
    <property type="entry name" value="HSP_DnaJ_Cys-rich_dom_sf"/>
</dbReference>
<evidence type="ECO:0000259" key="14">
    <source>
        <dbReference type="PROSITE" id="PS50076"/>
    </source>
</evidence>
<dbReference type="GO" id="GO:0009408">
    <property type="term" value="P:response to heat"/>
    <property type="evidence" value="ECO:0007669"/>
    <property type="project" value="InterPro"/>
</dbReference>
<dbReference type="GO" id="GO:0005737">
    <property type="term" value="C:cytoplasm"/>
    <property type="evidence" value="ECO:0007669"/>
    <property type="project" value="UniProtKB-SubCell"/>
</dbReference>
<evidence type="ECO:0000256" key="9">
    <source>
        <dbReference type="ARBA" id="ARBA00053423"/>
    </source>
</evidence>
<dbReference type="InterPro" id="IPR008971">
    <property type="entry name" value="HSP40/DnaJ_pept-bd"/>
</dbReference>
<evidence type="ECO:0000256" key="10">
    <source>
        <dbReference type="ARBA" id="ARBA00061004"/>
    </source>
</evidence>
<dbReference type="SMART" id="SM00271">
    <property type="entry name" value="DnaJ"/>
    <property type="match status" value="1"/>
</dbReference>
<keyword evidence="5 12" id="KW-0863">Zinc-finger</keyword>
<keyword evidence="6 12" id="KW-0862">Zinc</keyword>
<feature type="binding site" evidence="12">
    <location>
        <position position="147"/>
    </location>
    <ligand>
        <name>Zn(2+)</name>
        <dbReference type="ChEBI" id="CHEBI:29105"/>
        <label>1</label>
    </ligand>
</feature>
<evidence type="ECO:0000256" key="3">
    <source>
        <dbReference type="ARBA" id="ARBA00022723"/>
    </source>
</evidence>
<dbReference type="Pfam" id="PF00684">
    <property type="entry name" value="DnaJ_CXXCXGXG"/>
    <property type="match status" value="1"/>
</dbReference>
<dbReference type="EMBL" id="VXRG01000034">
    <property type="protein sequence ID" value="MXY92499.1"/>
    <property type="molecule type" value="Genomic_DNA"/>
</dbReference>
<evidence type="ECO:0000256" key="4">
    <source>
        <dbReference type="ARBA" id="ARBA00022737"/>
    </source>
</evidence>
<dbReference type="GO" id="GO:0051082">
    <property type="term" value="F:unfolded protein binding"/>
    <property type="evidence" value="ECO:0007669"/>
    <property type="project" value="UniProtKB-UniRule"/>
</dbReference>
<evidence type="ECO:0000256" key="7">
    <source>
        <dbReference type="ARBA" id="ARBA00023016"/>
    </source>
</evidence>
<comment type="subunit">
    <text evidence="12">Homodimer.</text>
</comment>
<feature type="zinc finger region" description="CR-type" evidence="13">
    <location>
        <begin position="131"/>
        <end position="214"/>
    </location>
</feature>
<comment type="caution">
    <text evidence="16">The sequence shown here is derived from an EMBL/GenBank/DDBJ whole genome shotgun (WGS) entry which is preliminary data.</text>
</comment>
<evidence type="ECO:0000256" key="1">
    <source>
        <dbReference type="ARBA" id="ARBA00022490"/>
    </source>
</evidence>
<comment type="function">
    <text evidence="9 12">Participates actively in the response to hyperosmotic and heat shock by preventing the aggregation of stress-denatured proteins and by disaggregating proteins, also in an autonomous, DnaK-independent fashion. Unfolded proteins bind initially to DnaJ; upon interaction with the DnaJ-bound protein, DnaK hydrolyzes its bound ATP, resulting in the formation of a stable complex. GrpE releases ADP from DnaK; ATP binding to DnaK triggers the release of the substrate protein, thus completing the reaction cycle. Several rounds of ATP-dependent interactions between DnaJ, DnaK and GrpE are required for fully efficient folding. Also involved, together with DnaK and GrpE, in the DNA replication of plasmids through activation of initiation proteins.</text>
</comment>
<dbReference type="GO" id="GO:0031072">
    <property type="term" value="F:heat shock protein binding"/>
    <property type="evidence" value="ECO:0007669"/>
    <property type="project" value="InterPro"/>
</dbReference>
<dbReference type="GO" id="GO:0042026">
    <property type="term" value="P:protein refolding"/>
    <property type="evidence" value="ECO:0007669"/>
    <property type="project" value="TreeGrafter"/>
</dbReference>
<dbReference type="GO" id="GO:0005524">
    <property type="term" value="F:ATP binding"/>
    <property type="evidence" value="ECO:0007669"/>
    <property type="project" value="InterPro"/>
</dbReference>
<dbReference type="PANTHER" id="PTHR43096:SF48">
    <property type="entry name" value="CHAPERONE PROTEIN DNAJ"/>
    <property type="match status" value="1"/>
</dbReference>
<evidence type="ECO:0000256" key="5">
    <source>
        <dbReference type="ARBA" id="ARBA00022771"/>
    </source>
</evidence>
<dbReference type="InterPro" id="IPR001305">
    <property type="entry name" value="HSP_DnaJ_Cys-rich_dom"/>
</dbReference>
<dbReference type="InterPro" id="IPR001623">
    <property type="entry name" value="DnaJ_domain"/>
</dbReference>
<dbReference type="PROSITE" id="PS00636">
    <property type="entry name" value="DNAJ_1"/>
    <property type="match status" value="1"/>
</dbReference>
<feature type="binding site" evidence="12">
    <location>
        <position position="161"/>
    </location>
    <ligand>
        <name>Zn(2+)</name>
        <dbReference type="ChEBI" id="CHEBI:29105"/>
        <label>2</label>
    </ligand>
</feature>
<evidence type="ECO:0000256" key="11">
    <source>
        <dbReference type="ARBA" id="ARBA00067609"/>
    </source>
</evidence>
<dbReference type="PANTHER" id="PTHR43096">
    <property type="entry name" value="DNAJ HOMOLOG 1, MITOCHONDRIAL-RELATED"/>
    <property type="match status" value="1"/>
</dbReference>
<reference evidence="16" key="1">
    <citation type="submission" date="2019-09" db="EMBL/GenBank/DDBJ databases">
        <title>Characterisation of the sponge microbiome using genome-centric metagenomics.</title>
        <authorList>
            <person name="Engelberts J.P."/>
            <person name="Robbins S.J."/>
            <person name="De Goeij J.M."/>
            <person name="Aranda M."/>
            <person name="Bell S.C."/>
            <person name="Webster N.S."/>
        </authorList>
    </citation>
    <scope>NUCLEOTIDE SEQUENCE</scope>
    <source>
        <strain evidence="16">SB0664_bin_27</strain>
    </source>
</reference>
<dbReference type="FunFam" id="1.10.287.110:FF:000034">
    <property type="entry name" value="Chaperone protein DnaJ"/>
    <property type="match status" value="1"/>
</dbReference>
<dbReference type="Gene3D" id="2.10.230.10">
    <property type="entry name" value="Heat shock protein DnaJ, cysteine-rich domain"/>
    <property type="match status" value="1"/>
</dbReference>
<feature type="domain" description="J" evidence="14">
    <location>
        <begin position="6"/>
        <end position="70"/>
    </location>
</feature>
<dbReference type="SUPFAM" id="SSF46565">
    <property type="entry name" value="Chaperone J-domain"/>
    <property type="match status" value="1"/>
</dbReference>
<dbReference type="PROSITE" id="PS51188">
    <property type="entry name" value="ZF_CR"/>
    <property type="match status" value="1"/>
</dbReference>
<dbReference type="SUPFAM" id="SSF49493">
    <property type="entry name" value="HSP40/DnaJ peptide-binding domain"/>
    <property type="match status" value="2"/>
</dbReference>
<evidence type="ECO:0000256" key="13">
    <source>
        <dbReference type="PROSITE-ProRule" id="PRU00546"/>
    </source>
</evidence>
<dbReference type="InterPro" id="IPR018253">
    <property type="entry name" value="DnaJ_domain_CS"/>
</dbReference>
<evidence type="ECO:0000256" key="8">
    <source>
        <dbReference type="ARBA" id="ARBA00023186"/>
    </source>
</evidence>